<organism evidence="1 2">
    <name type="scientific">Steinernema glaseri</name>
    <dbReference type="NCBI Taxonomy" id="37863"/>
    <lineage>
        <taxon>Eukaryota</taxon>
        <taxon>Metazoa</taxon>
        <taxon>Ecdysozoa</taxon>
        <taxon>Nematoda</taxon>
        <taxon>Chromadorea</taxon>
        <taxon>Rhabditida</taxon>
        <taxon>Tylenchina</taxon>
        <taxon>Panagrolaimomorpha</taxon>
        <taxon>Strongyloidoidea</taxon>
        <taxon>Steinernematidae</taxon>
        <taxon>Steinernema</taxon>
    </lineage>
</organism>
<dbReference type="Proteomes" id="UP000095287">
    <property type="component" value="Unplaced"/>
</dbReference>
<dbReference type="WBParaSite" id="L893_g13855.t1">
    <property type="protein sequence ID" value="L893_g13855.t1"/>
    <property type="gene ID" value="L893_g13855"/>
</dbReference>
<evidence type="ECO:0000313" key="2">
    <source>
        <dbReference type="WBParaSite" id="L893_g13855.t1"/>
    </source>
</evidence>
<keyword evidence="1" id="KW-1185">Reference proteome</keyword>
<sequence length="210" mass="23810">MDTVPYDFIASTLRLKLISNGTVGYKYCQLLGANYGTIASKIAGRFLGYVVTIPGIFGEDPMSESSVFSSAPSFVGLLKREELEDVPHHVDDIVRFTVEAENLFFGSSEIRGKVLSLRRYRSLMHKCRFAAIRGLTLVDFHPDTLDRHFDRFFSMPGLTSFFNRVDLQYQSDASFKRLFLTLMANVYASDIQEDAMDYIFCGHATDKFAF</sequence>
<name>A0A1I7Y8V7_9BILA</name>
<evidence type="ECO:0000313" key="1">
    <source>
        <dbReference type="Proteomes" id="UP000095287"/>
    </source>
</evidence>
<accession>A0A1I7Y8V7</accession>
<dbReference type="AlphaFoldDB" id="A0A1I7Y8V7"/>
<protein>
    <submittedName>
        <fullName evidence="2">COesterase domain-containing protein</fullName>
    </submittedName>
</protein>
<proteinExistence type="predicted"/>
<reference evidence="2" key="1">
    <citation type="submission" date="2016-11" db="UniProtKB">
        <authorList>
            <consortium name="WormBaseParasite"/>
        </authorList>
    </citation>
    <scope>IDENTIFICATION</scope>
</reference>